<dbReference type="Proteomes" id="UP000076837">
    <property type="component" value="Unassembled WGS sequence"/>
</dbReference>
<evidence type="ECO:0000313" key="3">
    <source>
        <dbReference type="Proteomes" id="UP000076837"/>
    </source>
</evidence>
<evidence type="ECO:0000313" key="2">
    <source>
        <dbReference type="EMBL" id="KZM27299.1"/>
    </source>
</evidence>
<accession>A0A163KWA4</accession>
<dbReference type="STRING" id="5454.A0A163KWA4"/>
<gene>
    <name evidence="2" type="ORF">ST47_g1558</name>
</gene>
<comment type="caution">
    <text evidence="2">The sequence shown here is derived from an EMBL/GenBank/DDBJ whole genome shotgun (WGS) entry which is preliminary data.</text>
</comment>
<feature type="compositionally biased region" description="Basic and acidic residues" evidence="1">
    <location>
        <begin position="79"/>
        <end position="95"/>
    </location>
</feature>
<feature type="region of interest" description="Disordered" evidence="1">
    <location>
        <begin position="79"/>
        <end position="98"/>
    </location>
</feature>
<organism evidence="2 3">
    <name type="scientific">Didymella rabiei</name>
    <name type="common">Chickpea ascochyta blight fungus</name>
    <name type="synonym">Mycosphaerella rabiei</name>
    <dbReference type="NCBI Taxonomy" id="5454"/>
    <lineage>
        <taxon>Eukaryota</taxon>
        <taxon>Fungi</taxon>
        <taxon>Dikarya</taxon>
        <taxon>Ascomycota</taxon>
        <taxon>Pezizomycotina</taxon>
        <taxon>Dothideomycetes</taxon>
        <taxon>Pleosporomycetidae</taxon>
        <taxon>Pleosporales</taxon>
        <taxon>Pleosporineae</taxon>
        <taxon>Didymellaceae</taxon>
        <taxon>Ascochyta</taxon>
    </lineage>
</organism>
<dbReference type="EMBL" id="JYNV01000072">
    <property type="protein sequence ID" value="KZM27299.1"/>
    <property type="molecule type" value="Genomic_DNA"/>
</dbReference>
<name>A0A163KWA4_DIDRA</name>
<proteinExistence type="predicted"/>
<keyword evidence="3" id="KW-1185">Reference proteome</keyword>
<reference evidence="2 3" key="1">
    <citation type="journal article" date="2016" name="Sci. Rep.">
        <title>Draft genome sequencing and secretome analysis of fungal phytopathogen Ascochyta rabiei provides insight into the necrotrophic effector repertoire.</title>
        <authorList>
            <person name="Verma S."/>
            <person name="Gazara R.K."/>
            <person name="Nizam S."/>
            <person name="Parween S."/>
            <person name="Chattopadhyay D."/>
            <person name="Verma P.K."/>
        </authorList>
    </citation>
    <scope>NUCLEOTIDE SEQUENCE [LARGE SCALE GENOMIC DNA]</scope>
    <source>
        <strain evidence="2 3">ArDII</strain>
    </source>
</reference>
<sequence>MAASHEIAQLKAKLTLYEEHHRICNVICQASRNSIDETLVAINAEPQHIQIMSPSPSVHHGGYPPVSPGLRIIRFSRDDLEKSSRKRKNCTDKTPRQPRQRWLDARTAVIKDINNKQLQVRTIQHPDTSLLGTENSAFGRGRLLAKSVASLLVQAQLVDSQARVWLFSFLSSIVALVKLAILSDTEVDDLMRILDVDGERTYYYRRQILAGAAWMNDEVLLGLCEKGWELNHATAAVALHAPSRPFEYAQIKHKSNKDPIVEAFHTKKGLPHFVNIPRWSIPDQVLTWELGLSKQHIIEALYPPRPSRDKPVLNLQQIAPSTVAVTNEQLRFVSRQPIPNSTDVLETYDWRTDDAVTVINPTKSTETAKNTRPAYSDQTYDYYYVALEHATTSRLSNPSLVEAIQQSKQWQEEQIQWSEEPADDFRKTKCLTFGLVKDLTERCIVMAVIELSAFADELQATDEGEDVGAPTESGEQEDVCGKAEIAILLADRIRGITYCTQNFVFVAKD</sequence>
<protein>
    <submittedName>
        <fullName evidence="2">Uncharacterized protein</fullName>
    </submittedName>
</protein>
<evidence type="ECO:0000256" key="1">
    <source>
        <dbReference type="SAM" id="MobiDB-lite"/>
    </source>
</evidence>
<dbReference type="AlphaFoldDB" id="A0A163KWA4"/>